<sequence length="49" mass="5609">MYVVWSQNARKLDDLNCMCDLKAFSLCTIHCSVIHWCPDQSTSSSLPFL</sequence>
<reference evidence="1" key="2">
    <citation type="journal article" date="2015" name="Data Brief">
        <title>Shoot transcriptome of the giant reed, Arundo donax.</title>
        <authorList>
            <person name="Barrero R.A."/>
            <person name="Guerrero F.D."/>
            <person name="Moolhuijzen P."/>
            <person name="Goolsby J.A."/>
            <person name="Tidwell J."/>
            <person name="Bellgard S.E."/>
            <person name="Bellgard M.I."/>
        </authorList>
    </citation>
    <scope>NUCLEOTIDE SEQUENCE</scope>
    <source>
        <tissue evidence="1">Shoot tissue taken approximately 20 cm above the soil surface</tissue>
    </source>
</reference>
<dbReference type="AlphaFoldDB" id="A0A0A8Y5D0"/>
<name>A0A0A8Y5D0_ARUDO</name>
<proteinExistence type="predicted"/>
<organism evidence="1">
    <name type="scientific">Arundo donax</name>
    <name type="common">Giant reed</name>
    <name type="synonym">Donax arundinaceus</name>
    <dbReference type="NCBI Taxonomy" id="35708"/>
    <lineage>
        <taxon>Eukaryota</taxon>
        <taxon>Viridiplantae</taxon>
        <taxon>Streptophyta</taxon>
        <taxon>Embryophyta</taxon>
        <taxon>Tracheophyta</taxon>
        <taxon>Spermatophyta</taxon>
        <taxon>Magnoliopsida</taxon>
        <taxon>Liliopsida</taxon>
        <taxon>Poales</taxon>
        <taxon>Poaceae</taxon>
        <taxon>PACMAD clade</taxon>
        <taxon>Arundinoideae</taxon>
        <taxon>Arundineae</taxon>
        <taxon>Arundo</taxon>
    </lineage>
</organism>
<evidence type="ECO:0000313" key="1">
    <source>
        <dbReference type="EMBL" id="JAD21186.1"/>
    </source>
</evidence>
<accession>A0A0A8Y5D0</accession>
<dbReference type="EMBL" id="GBRH01276709">
    <property type="protein sequence ID" value="JAD21186.1"/>
    <property type="molecule type" value="Transcribed_RNA"/>
</dbReference>
<reference evidence="1" key="1">
    <citation type="submission" date="2014-09" db="EMBL/GenBank/DDBJ databases">
        <authorList>
            <person name="Magalhaes I.L.F."/>
            <person name="Oliveira U."/>
            <person name="Santos F.R."/>
            <person name="Vidigal T.H.D.A."/>
            <person name="Brescovit A.D."/>
            <person name="Santos A.J."/>
        </authorList>
    </citation>
    <scope>NUCLEOTIDE SEQUENCE</scope>
    <source>
        <tissue evidence="1">Shoot tissue taken approximately 20 cm above the soil surface</tissue>
    </source>
</reference>
<protein>
    <submittedName>
        <fullName evidence="1">Uncharacterized protein</fullName>
    </submittedName>
</protein>